<keyword evidence="3" id="KW-1185">Reference proteome</keyword>
<evidence type="ECO:0000256" key="1">
    <source>
        <dbReference type="SAM" id="MobiDB-lite"/>
    </source>
</evidence>
<name>A0A151MC09_ALLMI</name>
<dbReference type="AlphaFoldDB" id="A0A151MC09"/>
<gene>
    <name evidence="2" type="ORF">Y1Q_0000666</name>
</gene>
<evidence type="ECO:0000313" key="3">
    <source>
        <dbReference type="Proteomes" id="UP000050525"/>
    </source>
</evidence>
<reference evidence="2 3" key="1">
    <citation type="journal article" date="2012" name="Genome Biol.">
        <title>Sequencing three crocodilian genomes to illuminate the evolution of archosaurs and amniotes.</title>
        <authorList>
            <person name="St John J.A."/>
            <person name="Braun E.L."/>
            <person name="Isberg S.R."/>
            <person name="Miles L.G."/>
            <person name="Chong A.Y."/>
            <person name="Gongora J."/>
            <person name="Dalzell P."/>
            <person name="Moran C."/>
            <person name="Bed'hom B."/>
            <person name="Abzhanov A."/>
            <person name="Burgess S.C."/>
            <person name="Cooksey A.M."/>
            <person name="Castoe T.A."/>
            <person name="Crawford N.G."/>
            <person name="Densmore L.D."/>
            <person name="Drew J.C."/>
            <person name="Edwards S.V."/>
            <person name="Faircloth B.C."/>
            <person name="Fujita M.K."/>
            <person name="Greenwold M.J."/>
            <person name="Hoffmann F.G."/>
            <person name="Howard J.M."/>
            <person name="Iguchi T."/>
            <person name="Janes D.E."/>
            <person name="Khan S.Y."/>
            <person name="Kohno S."/>
            <person name="de Koning A.J."/>
            <person name="Lance S.L."/>
            <person name="McCarthy F.M."/>
            <person name="McCormack J.E."/>
            <person name="Merchant M.E."/>
            <person name="Peterson D.G."/>
            <person name="Pollock D.D."/>
            <person name="Pourmand N."/>
            <person name="Raney B.J."/>
            <person name="Roessler K.A."/>
            <person name="Sanford J.R."/>
            <person name="Sawyer R.H."/>
            <person name="Schmidt C.J."/>
            <person name="Triplett E.W."/>
            <person name="Tuberville T.D."/>
            <person name="Venegas-Anaya M."/>
            <person name="Howard J.T."/>
            <person name="Jarvis E.D."/>
            <person name="Guillette L.J.Jr."/>
            <person name="Glenn T.C."/>
            <person name="Green R.E."/>
            <person name="Ray D.A."/>
        </authorList>
    </citation>
    <scope>NUCLEOTIDE SEQUENCE [LARGE SCALE GENOMIC DNA]</scope>
    <source>
        <strain evidence="2">KSC_2009_1</strain>
    </source>
</reference>
<comment type="caution">
    <text evidence="2">The sequence shown here is derived from an EMBL/GenBank/DDBJ whole genome shotgun (WGS) entry which is preliminary data.</text>
</comment>
<sequence>MLVPLSPSADEPSRDPSEEKRLPSRKQNKTFQKEHSLCKTMGAGLEQAVIGQQEFSNSLAKKRETLFKKKKVIDKDG</sequence>
<protein>
    <submittedName>
        <fullName evidence="2">Uncharacterized protein</fullName>
    </submittedName>
</protein>
<feature type="compositionally biased region" description="Basic and acidic residues" evidence="1">
    <location>
        <begin position="11"/>
        <end position="22"/>
    </location>
</feature>
<feature type="region of interest" description="Disordered" evidence="1">
    <location>
        <begin position="1"/>
        <end position="34"/>
    </location>
</feature>
<dbReference type="EMBL" id="AKHW03006283">
    <property type="protein sequence ID" value="KYO22044.1"/>
    <property type="molecule type" value="Genomic_DNA"/>
</dbReference>
<accession>A0A151MC09</accession>
<evidence type="ECO:0000313" key="2">
    <source>
        <dbReference type="EMBL" id="KYO22044.1"/>
    </source>
</evidence>
<dbReference type="Proteomes" id="UP000050525">
    <property type="component" value="Unassembled WGS sequence"/>
</dbReference>
<proteinExistence type="predicted"/>
<organism evidence="2 3">
    <name type="scientific">Alligator mississippiensis</name>
    <name type="common">American alligator</name>
    <dbReference type="NCBI Taxonomy" id="8496"/>
    <lineage>
        <taxon>Eukaryota</taxon>
        <taxon>Metazoa</taxon>
        <taxon>Chordata</taxon>
        <taxon>Craniata</taxon>
        <taxon>Vertebrata</taxon>
        <taxon>Euteleostomi</taxon>
        <taxon>Archelosauria</taxon>
        <taxon>Archosauria</taxon>
        <taxon>Crocodylia</taxon>
        <taxon>Alligatoridae</taxon>
        <taxon>Alligatorinae</taxon>
        <taxon>Alligator</taxon>
    </lineage>
</organism>